<dbReference type="Proteomes" id="UP001595593">
    <property type="component" value="Unassembled WGS sequence"/>
</dbReference>
<sequence length="96" mass="10240">MIALSKTVTPARLAENAAILDFALSADEMTAIHALARTDGRIVSPAGLAPDWDCDPPGREATHSRPSLLHPGRRRALHHGADGEGRLDARHPRHAG</sequence>
<reference evidence="3" key="1">
    <citation type="journal article" date="2019" name="Int. J. Syst. Evol. Microbiol.">
        <title>The Global Catalogue of Microorganisms (GCM) 10K type strain sequencing project: providing services to taxonomists for standard genome sequencing and annotation.</title>
        <authorList>
            <consortium name="The Broad Institute Genomics Platform"/>
            <consortium name="The Broad Institute Genome Sequencing Center for Infectious Disease"/>
            <person name="Wu L."/>
            <person name="Ma J."/>
        </authorList>
    </citation>
    <scope>NUCLEOTIDE SEQUENCE [LARGE SCALE GENOMIC DNA]</scope>
    <source>
        <strain evidence="3">KCTC 52094</strain>
    </source>
</reference>
<name>A0ABV7G1I7_9PROT</name>
<protein>
    <recommendedName>
        <fullName evidence="4">NADP-dependent oxidoreductase domain-containing protein</fullName>
    </recommendedName>
</protein>
<evidence type="ECO:0008006" key="4">
    <source>
        <dbReference type="Google" id="ProtNLM"/>
    </source>
</evidence>
<dbReference type="SUPFAM" id="SSF51430">
    <property type="entry name" value="NAD(P)-linked oxidoreductase"/>
    <property type="match status" value="1"/>
</dbReference>
<proteinExistence type="predicted"/>
<organism evidence="2 3">
    <name type="scientific">Teichococcus globiformis</name>
    <dbReference type="NCBI Taxonomy" id="2307229"/>
    <lineage>
        <taxon>Bacteria</taxon>
        <taxon>Pseudomonadati</taxon>
        <taxon>Pseudomonadota</taxon>
        <taxon>Alphaproteobacteria</taxon>
        <taxon>Acetobacterales</taxon>
        <taxon>Roseomonadaceae</taxon>
        <taxon>Roseomonas</taxon>
    </lineage>
</organism>
<dbReference type="InterPro" id="IPR036812">
    <property type="entry name" value="NAD(P)_OxRdtase_dom_sf"/>
</dbReference>
<evidence type="ECO:0000313" key="3">
    <source>
        <dbReference type="Proteomes" id="UP001595593"/>
    </source>
</evidence>
<dbReference type="Gene3D" id="3.20.20.100">
    <property type="entry name" value="NADP-dependent oxidoreductase domain"/>
    <property type="match status" value="1"/>
</dbReference>
<dbReference type="EMBL" id="JBHRTN010000007">
    <property type="protein sequence ID" value="MFC3124541.1"/>
    <property type="molecule type" value="Genomic_DNA"/>
</dbReference>
<gene>
    <name evidence="2" type="ORF">ACFOD4_05650</name>
</gene>
<feature type="compositionally biased region" description="Basic and acidic residues" evidence="1">
    <location>
        <begin position="79"/>
        <end position="90"/>
    </location>
</feature>
<feature type="region of interest" description="Disordered" evidence="1">
    <location>
        <begin position="51"/>
        <end position="96"/>
    </location>
</feature>
<evidence type="ECO:0000256" key="1">
    <source>
        <dbReference type="SAM" id="MobiDB-lite"/>
    </source>
</evidence>
<keyword evidence="3" id="KW-1185">Reference proteome</keyword>
<dbReference type="RefSeq" id="WP_379595261.1">
    <property type="nucleotide sequence ID" value="NZ_JBHRTN010000007.1"/>
</dbReference>
<comment type="caution">
    <text evidence="2">The sequence shown here is derived from an EMBL/GenBank/DDBJ whole genome shotgun (WGS) entry which is preliminary data.</text>
</comment>
<evidence type="ECO:0000313" key="2">
    <source>
        <dbReference type="EMBL" id="MFC3124541.1"/>
    </source>
</evidence>
<accession>A0ABV7G1I7</accession>